<dbReference type="Pfam" id="PF12552">
    <property type="entry name" value="DUF3741"/>
    <property type="match status" value="1"/>
</dbReference>
<feature type="region of interest" description="Disordered" evidence="1">
    <location>
        <begin position="366"/>
        <end position="385"/>
    </location>
</feature>
<feature type="region of interest" description="Disordered" evidence="1">
    <location>
        <begin position="82"/>
        <end position="124"/>
    </location>
</feature>
<evidence type="ECO:0000313" key="4">
    <source>
        <dbReference type="EMBL" id="MQL80020.1"/>
    </source>
</evidence>
<evidence type="ECO:0008006" key="6">
    <source>
        <dbReference type="Google" id="ProtNLM"/>
    </source>
</evidence>
<feature type="compositionally biased region" description="Basic residues" evidence="1">
    <location>
        <begin position="108"/>
        <end position="119"/>
    </location>
</feature>
<feature type="compositionally biased region" description="Basic and acidic residues" evidence="1">
    <location>
        <begin position="317"/>
        <end position="333"/>
    </location>
</feature>
<feature type="region of interest" description="Disordered" evidence="1">
    <location>
        <begin position="305"/>
        <end position="353"/>
    </location>
</feature>
<reference evidence="4" key="1">
    <citation type="submission" date="2017-07" db="EMBL/GenBank/DDBJ databases">
        <title>Taro Niue Genome Assembly and Annotation.</title>
        <authorList>
            <person name="Atibalentja N."/>
            <person name="Keating K."/>
            <person name="Fields C.J."/>
        </authorList>
    </citation>
    <scope>NUCLEOTIDE SEQUENCE</scope>
    <source>
        <strain evidence="4">Niue_2</strain>
        <tissue evidence="4">Leaf</tissue>
    </source>
</reference>
<dbReference type="InterPro" id="IPR025486">
    <property type="entry name" value="DUF4378"/>
</dbReference>
<organism evidence="4 5">
    <name type="scientific">Colocasia esculenta</name>
    <name type="common">Wild taro</name>
    <name type="synonym">Arum esculentum</name>
    <dbReference type="NCBI Taxonomy" id="4460"/>
    <lineage>
        <taxon>Eukaryota</taxon>
        <taxon>Viridiplantae</taxon>
        <taxon>Streptophyta</taxon>
        <taxon>Embryophyta</taxon>
        <taxon>Tracheophyta</taxon>
        <taxon>Spermatophyta</taxon>
        <taxon>Magnoliopsida</taxon>
        <taxon>Liliopsida</taxon>
        <taxon>Araceae</taxon>
        <taxon>Aroideae</taxon>
        <taxon>Colocasieae</taxon>
        <taxon>Colocasia</taxon>
    </lineage>
</organism>
<dbReference type="InterPro" id="IPR044257">
    <property type="entry name" value="TRM32-like"/>
</dbReference>
<dbReference type="InterPro" id="IPR022212">
    <property type="entry name" value="DUF3741"/>
</dbReference>
<evidence type="ECO:0000256" key="1">
    <source>
        <dbReference type="SAM" id="MobiDB-lite"/>
    </source>
</evidence>
<dbReference type="Pfam" id="PF14309">
    <property type="entry name" value="DUF4378"/>
    <property type="match status" value="1"/>
</dbReference>
<evidence type="ECO:0000313" key="5">
    <source>
        <dbReference type="Proteomes" id="UP000652761"/>
    </source>
</evidence>
<dbReference type="Proteomes" id="UP000652761">
    <property type="component" value="Unassembled WGS sequence"/>
</dbReference>
<feature type="domain" description="DUF4378" evidence="3">
    <location>
        <begin position="703"/>
        <end position="863"/>
    </location>
</feature>
<dbReference type="PANTHER" id="PTHR47071">
    <property type="entry name" value="PROTEIN TRM32"/>
    <property type="match status" value="1"/>
</dbReference>
<protein>
    <recommendedName>
        <fullName evidence="6">Protein TRM32</fullName>
    </recommendedName>
</protein>
<evidence type="ECO:0000259" key="3">
    <source>
        <dbReference type="Pfam" id="PF14309"/>
    </source>
</evidence>
<gene>
    <name evidence="4" type="ORF">Taro_012486</name>
</gene>
<dbReference type="AlphaFoldDB" id="A0A843UDL5"/>
<accession>A0A843UDL5</accession>
<dbReference type="OrthoDB" id="758104at2759"/>
<comment type="caution">
    <text evidence="4">The sequence shown here is derived from an EMBL/GenBank/DDBJ whole genome shotgun (WGS) entry which is preliminary data.</text>
</comment>
<evidence type="ECO:0000259" key="2">
    <source>
        <dbReference type="Pfam" id="PF12552"/>
    </source>
</evidence>
<feature type="compositionally biased region" description="Polar residues" evidence="1">
    <location>
        <begin position="334"/>
        <end position="346"/>
    </location>
</feature>
<proteinExistence type="predicted"/>
<feature type="domain" description="DUF3741" evidence="2">
    <location>
        <begin position="243"/>
        <end position="275"/>
    </location>
</feature>
<dbReference type="PANTHER" id="PTHR47071:SF9">
    <property type="entry name" value="TRM32-LIKE PROTEIN (DUF3741)"/>
    <property type="match status" value="1"/>
</dbReference>
<feature type="region of interest" description="Disordered" evidence="1">
    <location>
        <begin position="645"/>
        <end position="684"/>
    </location>
</feature>
<keyword evidence="5" id="KW-1185">Reference proteome</keyword>
<feature type="compositionally biased region" description="Polar residues" evidence="1">
    <location>
        <begin position="366"/>
        <end position="378"/>
    </location>
</feature>
<sequence length="875" mass="98958">MAKHKSSKLSGGGVVPGCWWGILHSFDIQERLHLRRLIGHRRSTNRSGAEGIKLEKAHVRLSPYGDEDYITEAEKNIPVAYRSDSTKEDSGKAQVRRVISQENSKQRCMPKKKGQKKKANPFSSQLSRTISIHHMECDDYVCPEDPINDNKVQETLLPSHNFGSSTSNKHLSLSPKTAKEVNQGKRCEVCGMLTSDGKYFGEKQIDVLGHRLVENQVLLLEKIKEVKNKLLEHQTSGGKGVFARDVALDHPKDFLETLELLNVNRELLLKFLHEQRITANGYTRGQESSSTRRILNKSGSFPGAGFTVRTSSPFDPKCSRDETSFSKKKETRSGTENSQAPSTIDSTETDKSQVVVDTLKPVSNVQGVDETASNSEWPSSFPHVMKSQKDNEAAVYRFKDIKQRVKDIIKENKEERHRISMDGVLHKIPYGRKVSQEKPSPWELSAASRSDGDCSKNSFNSCGSSVAYRRSQSLTESLDRYSYLLEFNFSRGPKRHVSERLKLVPGDAGFQTTKRPKAYGRMLSLPEFDSFFLGKDDQSEASNDLTHSSFISKDIVQGNAVMHNGTDEQKMSDIFDSSLGHTKEKGSCSEKLDTQKIASTYLNCMSHVEWSDEPAKRSPISVPDLHLLEDPVSLAEFSVLPASPRPRQIHFDEPEPLNSSENQSDIDDSSMMKRKTSDISEGQNLGMGPDLDALYFPAEDTHDFHFVRDMLKKYWFSDNEHSARLHSPCHQLSCSIFEEVEGTVYELEPDSRDSGTNLDHGLLFDLTNEVLLEVYETSYDHCPWLSHSCYTQIRPISMGNHFLEKVWANISWHLKSQPQTDPTMDNITSQDFKRNDQWVNLHHDLENVGLDVEALLFDDLLDEAIFECLDLPCQQ</sequence>
<dbReference type="EMBL" id="NMUH01000487">
    <property type="protein sequence ID" value="MQL80020.1"/>
    <property type="molecule type" value="Genomic_DNA"/>
</dbReference>
<name>A0A843UDL5_COLES</name>